<proteinExistence type="predicted"/>
<evidence type="ECO:0000313" key="1">
    <source>
        <dbReference type="EMBL" id="CUU24507.1"/>
    </source>
</evidence>
<sequence>MRRLLQLWKNLGQNARQSEQDDSDARHYFELVIPMSQLYGIEPHPSLHRYYGK</sequence>
<dbReference type="KEGG" id="ege:EM595_2274"/>
<dbReference type="EMBL" id="LN907827">
    <property type="protein sequence ID" value="CUU24507.1"/>
    <property type="molecule type" value="Genomic_DNA"/>
</dbReference>
<dbReference type="RefSeq" id="WP_157883877.1">
    <property type="nucleotide sequence ID" value="NZ_CP072598.1"/>
</dbReference>
<reference evidence="2" key="1">
    <citation type="submission" date="2015-11" db="EMBL/GenBank/DDBJ databases">
        <authorList>
            <person name="Blom J."/>
        </authorList>
    </citation>
    <scope>NUCLEOTIDE SEQUENCE [LARGE SCALE GENOMIC DNA]</scope>
</reference>
<accession>A0A0U5L5R7</accession>
<dbReference type="PATRIC" id="fig|1619313.3.peg.2365"/>
<keyword evidence="2" id="KW-1185">Reference proteome</keyword>
<name>A0A0U5L5R7_9GAMM</name>
<organism evidence="1 2">
    <name type="scientific">Duffyella gerundensis</name>
    <dbReference type="NCBI Taxonomy" id="1619313"/>
    <lineage>
        <taxon>Bacteria</taxon>
        <taxon>Pseudomonadati</taxon>
        <taxon>Pseudomonadota</taxon>
        <taxon>Gammaproteobacteria</taxon>
        <taxon>Enterobacterales</taxon>
        <taxon>Erwiniaceae</taxon>
        <taxon>Duffyella</taxon>
    </lineage>
</organism>
<gene>
    <name evidence="1" type="ORF">EM595_2274</name>
</gene>
<protein>
    <submittedName>
        <fullName evidence="1">Uncharacterized protein</fullName>
    </submittedName>
</protein>
<dbReference type="GeneID" id="84612749"/>
<dbReference type="AlphaFoldDB" id="A0A0U5L5R7"/>
<dbReference type="Proteomes" id="UP000059419">
    <property type="component" value="Chromosome 1"/>
</dbReference>
<evidence type="ECO:0000313" key="2">
    <source>
        <dbReference type="Proteomes" id="UP000059419"/>
    </source>
</evidence>
<dbReference type="OrthoDB" id="6637508at2"/>